<feature type="binding site" evidence="8">
    <location>
        <begin position="21"/>
        <end position="25"/>
    </location>
    <ligand>
        <name>GTP</name>
        <dbReference type="ChEBI" id="CHEBI:37565"/>
    </ligand>
</feature>
<dbReference type="PROSITE" id="PS01135">
    <property type="entry name" value="FTSZ_2"/>
    <property type="match status" value="1"/>
</dbReference>
<dbReference type="InterPro" id="IPR018316">
    <property type="entry name" value="Tubulin/FtsZ_2-layer-sand-dom"/>
</dbReference>
<dbReference type="GO" id="GO:0005737">
    <property type="term" value="C:cytoplasm"/>
    <property type="evidence" value="ECO:0007669"/>
    <property type="project" value="UniProtKB-SubCell"/>
</dbReference>
<comment type="subcellular location">
    <subcellularLocation>
        <location evidence="8">Cytoplasm</location>
    </subcellularLocation>
    <text evidence="8">Assembles at midcell at the inner surface of the cytoplasmic membrane.</text>
</comment>
<dbReference type="Proteomes" id="UP000094936">
    <property type="component" value="Unassembled WGS sequence"/>
</dbReference>
<dbReference type="InterPro" id="IPR003008">
    <property type="entry name" value="Tubulin_FtsZ_GTPase"/>
</dbReference>
<evidence type="ECO:0000256" key="7">
    <source>
        <dbReference type="ARBA" id="ARBA00023306"/>
    </source>
</evidence>
<dbReference type="PRINTS" id="PR00423">
    <property type="entry name" value="CELLDVISFTSZ"/>
</dbReference>
<dbReference type="GO" id="GO:0000917">
    <property type="term" value="P:division septum assembly"/>
    <property type="evidence" value="ECO:0007669"/>
    <property type="project" value="UniProtKB-KW"/>
</dbReference>
<dbReference type="SUPFAM" id="SSF55307">
    <property type="entry name" value="Tubulin C-terminal domain-like"/>
    <property type="match status" value="1"/>
</dbReference>
<evidence type="ECO:0000313" key="15">
    <source>
        <dbReference type="Proteomes" id="UP000094936"/>
    </source>
</evidence>
<keyword evidence="3 8" id="KW-0132">Cell division</keyword>
<dbReference type="InterPro" id="IPR036525">
    <property type="entry name" value="Tubulin/FtsZ_GTPase_sf"/>
</dbReference>
<sequence>MFEPMMEMSNDAVIKVVGVGGGGGNAVEHMVRESIEGVEFITVNTDAQALRKTSISNVIQIGGDITKGLGAGANPQVGRESALEDREAIKAELDGADMVFIAAGMGGGTGTGAAPIIAEVAKELGILTVAVVTKPFSFEGKKRMVFAEQGIDELSKHVDSLITIPNEKLLKVLGRGITLLDAFAKANDVLRNAVQGIAELITRPGLINVDFADVRTVMSEMGHAMMGSGVATGEDRAEEAAEMAISSPLLEDIDLAGARGVLVNITAGFDMRLDEFETVGNTVKAFASDNATVVIGSSMDPEMSDELRVTVVATGIGQERKPDITLVNANQKQSTTAPAAAEKKPQPKQEAAKTHTAIDTPVASDNANVVPKQKAEQDYLDIPAFLRKQAD</sequence>
<evidence type="ECO:0000256" key="6">
    <source>
        <dbReference type="ARBA" id="ARBA00023210"/>
    </source>
</evidence>
<dbReference type="FunFam" id="3.30.1330.20:FF:000004">
    <property type="entry name" value="Cell division protein FtsZ"/>
    <property type="match status" value="1"/>
</dbReference>
<keyword evidence="2 8" id="KW-0963">Cytoplasm</keyword>
<dbReference type="PANTHER" id="PTHR30314:SF3">
    <property type="entry name" value="MITOCHONDRIAL DIVISION PROTEIN FSZA"/>
    <property type="match status" value="1"/>
</dbReference>
<protein>
    <recommendedName>
        <fullName evidence="8 9">Cell division protein FtsZ</fullName>
    </recommendedName>
</protein>
<feature type="binding site" evidence="8">
    <location>
        <position position="143"/>
    </location>
    <ligand>
        <name>GTP</name>
        <dbReference type="ChEBI" id="CHEBI:37565"/>
    </ligand>
</feature>
<dbReference type="InterPro" id="IPR008280">
    <property type="entry name" value="Tub_FtsZ_C"/>
</dbReference>
<dbReference type="Pfam" id="PF12327">
    <property type="entry name" value="FtsZ_C"/>
    <property type="match status" value="1"/>
</dbReference>
<keyword evidence="5 8" id="KW-0342">GTP-binding</keyword>
<dbReference type="PANTHER" id="PTHR30314">
    <property type="entry name" value="CELL DIVISION PROTEIN FTSZ-RELATED"/>
    <property type="match status" value="1"/>
</dbReference>
<dbReference type="EMBL" id="LYBM01000010">
    <property type="protein sequence ID" value="ODA34085.1"/>
    <property type="molecule type" value="Genomic_DNA"/>
</dbReference>
<dbReference type="GO" id="GO:0051258">
    <property type="term" value="P:protein polymerization"/>
    <property type="evidence" value="ECO:0007669"/>
    <property type="project" value="UniProtKB-UniRule"/>
</dbReference>
<feature type="binding site" evidence="8">
    <location>
        <position position="187"/>
    </location>
    <ligand>
        <name>GTP</name>
        <dbReference type="ChEBI" id="CHEBI:37565"/>
    </ligand>
</feature>
<dbReference type="HAMAP" id="MF_00909">
    <property type="entry name" value="FtsZ"/>
    <property type="match status" value="1"/>
</dbReference>
<evidence type="ECO:0000256" key="2">
    <source>
        <dbReference type="ARBA" id="ARBA00022490"/>
    </source>
</evidence>
<dbReference type="PROSITE" id="PS01134">
    <property type="entry name" value="FTSZ_1"/>
    <property type="match status" value="1"/>
</dbReference>
<evidence type="ECO:0000256" key="4">
    <source>
        <dbReference type="ARBA" id="ARBA00022741"/>
    </source>
</evidence>
<dbReference type="SMART" id="SM00864">
    <property type="entry name" value="Tubulin"/>
    <property type="match status" value="1"/>
</dbReference>
<dbReference type="Pfam" id="PF00091">
    <property type="entry name" value="Tubulin"/>
    <property type="match status" value="1"/>
</dbReference>
<dbReference type="FunFam" id="3.40.50.1440:FF:000023">
    <property type="entry name" value="Cell division protein FtsZ"/>
    <property type="match status" value="1"/>
</dbReference>
<comment type="subunit">
    <text evidence="8">Homodimer. Polymerizes to form a dynamic ring structure in a strictly GTP-dependent manner. Interacts directly with several other division proteins.</text>
</comment>
<keyword evidence="4 8" id="KW-0547">Nucleotide-binding</keyword>
<keyword evidence="7 8" id="KW-0131">Cell cycle</keyword>
<evidence type="ECO:0000256" key="5">
    <source>
        <dbReference type="ARBA" id="ARBA00023134"/>
    </source>
</evidence>
<dbReference type="InterPro" id="IPR037103">
    <property type="entry name" value="Tubulin/FtsZ-like_C"/>
</dbReference>
<dbReference type="SMART" id="SM00865">
    <property type="entry name" value="Tubulin_C"/>
    <property type="match status" value="1"/>
</dbReference>
<feature type="domain" description="Tubulin/FtsZ 2-layer sandwich" evidence="13">
    <location>
        <begin position="207"/>
        <end position="325"/>
    </location>
</feature>
<dbReference type="InterPro" id="IPR045061">
    <property type="entry name" value="FtsZ/CetZ"/>
</dbReference>
<dbReference type="GO" id="GO:0043093">
    <property type="term" value="P:FtsZ-dependent cytokinesis"/>
    <property type="evidence" value="ECO:0007669"/>
    <property type="project" value="UniProtKB-UniRule"/>
</dbReference>
<dbReference type="STRING" id="1080227.A8L45_07325"/>
<dbReference type="AlphaFoldDB" id="A0A1C3ELI0"/>
<evidence type="ECO:0000256" key="1">
    <source>
        <dbReference type="ARBA" id="ARBA00009690"/>
    </source>
</evidence>
<feature type="domain" description="Tubulin/FtsZ GTPase" evidence="12">
    <location>
        <begin position="13"/>
        <end position="205"/>
    </location>
</feature>
<evidence type="ECO:0000259" key="12">
    <source>
        <dbReference type="SMART" id="SM00864"/>
    </source>
</evidence>
<accession>A0A1C3ELI0</accession>
<proteinExistence type="inferred from homology"/>
<feature type="region of interest" description="Disordered" evidence="11">
    <location>
        <begin position="330"/>
        <end position="374"/>
    </location>
</feature>
<organism evidence="14 15">
    <name type="scientific">Veronia pacifica</name>
    <dbReference type="NCBI Taxonomy" id="1080227"/>
    <lineage>
        <taxon>Bacteria</taxon>
        <taxon>Pseudomonadati</taxon>
        <taxon>Pseudomonadota</taxon>
        <taxon>Gammaproteobacteria</taxon>
        <taxon>Vibrionales</taxon>
        <taxon>Vibrionaceae</taxon>
        <taxon>Veronia</taxon>
    </lineage>
</organism>
<evidence type="ECO:0000313" key="14">
    <source>
        <dbReference type="EMBL" id="ODA34085.1"/>
    </source>
</evidence>
<dbReference type="InterPro" id="IPR024757">
    <property type="entry name" value="FtsZ_C"/>
</dbReference>
<dbReference type="CDD" id="cd02201">
    <property type="entry name" value="FtsZ_type1"/>
    <property type="match status" value="1"/>
</dbReference>
<name>A0A1C3ELI0_9GAMM</name>
<dbReference type="InterPro" id="IPR020805">
    <property type="entry name" value="Cell_div_FtsZ_CS"/>
</dbReference>
<evidence type="ECO:0000259" key="13">
    <source>
        <dbReference type="SMART" id="SM00865"/>
    </source>
</evidence>
<dbReference type="GO" id="GO:0032153">
    <property type="term" value="C:cell division site"/>
    <property type="evidence" value="ECO:0007669"/>
    <property type="project" value="UniProtKB-UniRule"/>
</dbReference>
<reference evidence="14 15" key="1">
    <citation type="submission" date="2016-05" db="EMBL/GenBank/DDBJ databases">
        <title>Genomic Taxonomy of the Vibrionaceae.</title>
        <authorList>
            <person name="Gomez-Gil B."/>
            <person name="Enciso-Ibarra J."/>
        </authorList>
    </citation>
    <scope>NUCLEOTIDE SEQUENCE [LARGE SCALE GENOMIC DNA]</scope>
    <source>
        <strain evidence="14 15">CAIM 1920</strain>
    </source>
</reference>
<feature type="compositionally biased region" description="Basic and acidic residues" evidence="11">
    <location>
        <begin position="341"/>
        <end position="353"/>
    </location>
</feature>
<dbReference type="InterPro" id="IPR000158">
    <property type="entry name" value="Cell_div_FtsZ"/>
</dbReference>
<dbReference type="RefSeq" id="WP_068900749.1">
    <property type="nucleotide sequence ID" value="NZ_JBHUIF010000019.1"/>
</dbReference>
<feature type="binding site" evidence="8">
    <location>
        <position position="139"/>
    </location>
    <ligand>
        <name>GTP</name>
        <dbReference type="ChEBI" id="CHEBI:37565"/>
    </ligand>
</feature>
<comment type="function">
    <text evidence="8 10">Essential cell division protein that forms a contractile ring structure (Z ring) at the future cell division site. The regulation of the ring assembly controls the timing and the location of cell division. One of the functions of the FtsZ ring is to recruit other cell division proteins to the septum to produce a new cell wall between the dividing cells. Binds GTP and shows GTPase activity.</text>
</comment>
<dbReference type="SUPFAM" id="SSF52490">
    <property type="entry name" value="Tubulin nucleotide-binding domain-like"/>
    <property type="match status" value="1"/>
</dbReference>
<comment type="similarity">
    <text evidence="1 8 10">Belongs to the FtsZ family.</text>
</comment>
<evidence type="ECO:0000256" key="10">
    <source>
        <dbReference type="RuleBase" id="RU000631"/>
    </source>
</evidence>
<evidence type="ECO:0000256" key="9">
    <source>
        <dbReference type="NCBIfam" id="TIGR00065"/>
    </source>
</evidence>
<feature type="binding site" evidence="8">
    <location>
        <begin position="108"/>
        <end position="110"/>
    </location>
    <ligand>
        <name>GTP</name>
        <dbReference type="ChEBI" id="CHEBI:37565"/>
    </ligand>
</feature>
<dbReference type="OrthoDB" id="9813375at2"/>
<dbReference type="NCBIfam" id="TIGR00065">
    <property type="entry name" value="ftsZ"/>
    <property type="match status" value="1"/>
</dbReference>
<keyword evidence="6 8" id="KW-0717">Septation</keyword>
<comment type="caution">
    <text evidence="14">The sequence shown here is derived from an EMBL/GenBank/DDBJ whole genome shotgun (WGS) entry which is preliminary data.</text>
</comment>
<evidence type="ECO:0000256" key="3">
    <source>
        <dbReference type="ARBA" id="ARBA00022618"/>
    </source>
</evidence>
<dbReference type="GO" id="GO:0003924">
    <property type="term" value="F:GTPase activity"/>
    <property type="evidence" value="ECO:0007669"/>
    <property type="project" value="UniProtKB-UniRule"/>
</dbReference>
<keyword evidence="15" id="KW-1185">Reference proteome</keyword>
<gene>
    <name evidence="8" type="primary">ftsZ</name>
    <name evidence="14" type="ORF">A8L45_07325</name>
</gene>
<evidence type="ECO:0000256" key="8">
    <source>
        <dbReference type="HAMAP-Rule" id="MF_00909"/>
    </source>
</evidence>
<dbReference type="GO" id="GO:0005525">
    <property type="term" value="F:GTP binding"/>
    <property type="evidence" value="ECO:0007669"/>
    <property type="project" value="UniProtKB-UniRule"/>
</dbReference>
<dbReference type="Gene3D" id="3.40.50.1440">
    <property type="entry name" value="Tubulin/FtsZ, GTPase domain"/>
    <property type="match status" value="1"/>
</dbReference>
<evidence type="ECO:0000256" key="11">
    <source>
        <dbReference type="SAM" id="MobiDB-lite"/>
    </source>
</evidence>
<dbReference type="Gene3D" id="3.30.1330.20">
    <property type="entry name" value="Tubulin/FtsZ, C-terminal domain"/>
    <property type="match status" value="1"/>
</dbReference>